<sequence length="47" mass="5523">ECEPSRKFNTSNNIIQSKWKSADKFVNVEDIERFIGARCRSYEVTIL</sequence>
<feature type="non-terminal residue" evidence="1">
    <location>
        <position position="1"/>
    </location>
</feature>
<evidence type="ECO:0000313" key="2">
    <source>
        <dbReference type="Proteomes" id="UP000789702"/>
    </source>
</evidence>
<comment type="caution">
    <text evidence="1">The sequence shown here is derived from an EMBL/GenBank/DDBJ whole genome shotgun (WGS) entry which is preliminary data.</text>
</comment>
<organism evidence="1 2">
    <name type="scientific">Dentiscutata heterogama</name>
    <dbReference type="NCBI Taxonomy" id="1316150"/>
    <lineage>
        <taxon>Eukaryota</taxon>
        <taxon>Fungi</taxon>
        <taxon>Fungi incertae sedis</taxon>
        <taxon>Mucoromycota</taxon>
        <taxon>Glomeromycotina</taxon>
        <taxon>Glomeromycetes</taxon>
        <taxon>Diversisporales</taxon>
        <taxon>Gigasporaceae</taxon>
        <taxon>Dentiscutata</taxon>
    </lineage>
</organism>
<protein>
    <submittedName>
        <fullName evidence="1">14569_t:CDS:1</fullName>
    </submittedName>
</protein>
<proteinExistence type="predicted"/>
<gene>
    <name evidence="1" type="ORF">DHETER_LOCUS12078</name>
</gene>
<keyword evidence="2" id="KW-1185">Reference proteome</keyword>
<reference evidence="1" key="1">
    <citation type="submission" date="2021-06" db="EMBL/GenBank/DDBJ databases">
        <authorList>
            <person name="Kallberg Y."/>
            <person name="Tangrot J."/>
            <person name="Rosling A."/>
        </authorList>
    </citation>
    <scope>NUCLEOTIDE SEQUENCE</scope>
    <source>
        <strain evidence="1">IL203A</strain>
    </source>
</reference>
<evidence type="ECO:0000313" key="1">
    <source>
        <dbReference type="EMBL" id="CAG8707605.1"/>
    </source>
</evidence>
<name>A0ACA9PF10_9GLOM</name>
<dbReference type="Proteomes" id="UP000789702">
    <property type="component" value="Unassembled WGS sequence"/>
</dbReference>
<accession>A0ACA9PF10</accession>
<dbReference type="EMBL" id="CAJVPU010028574">
    <property type="protein sequence ID" value="CAG8707605.1"/>
    <property type="molecule type" value="Genomic_DNA"/>
</dbReference>